<evidence type="ECO:0000313" key="1">
    <source>
        <dbReference type="EMBL" id="TCJ18632.1"/>
    </source>
</evidence>
<accession>A0A4V2NWU0</accession>
<reference evidence="1 2" key="1">
    <citation type="submission" date="2019-03" db="EMBL/GenBank/DDBJ databases">
        <authorList>
            <person name="Kim M.K.M."/>
        </authorList>
    </citation>
    <scope>NUCLEOTIDE SEQUENCE [LARGE SCALE GENOMIC DNA]</scope>
    <source>
        <strain evidence="1 2">17J68-12</strain>
    </source>
</reference>
<organism evidence="1 2">
    <name type="scientific">Flaviaesturariibacter flavus</name>
    <dbReference type="NCBI Taxonomy" id="2502780"/>
    <lineage>
        <taxon>Bacteria</taxon>
        <taxon>Pseudomonadati</taxon>
        <taxon>Bacteroidota</taxon>
        <taxon>Chitinophagia</taxon>
        <taxon>Chitinophagales</taxon>
        <taxon>Chitinophagaceae</taxon>
        <taxon>Flaviaestuariibacter</taxon>
    </lineage>
</organism>
<dbReference type="OrthoDB" id="1325392at2"/>
<sequence length="224" mass="24744">MTTIQERRFNMMLAVIALCRANPRILDRNLPFKRGFLKLESICANVGTASAGQRVSVESVQAEKKLARASLCDATAIACGQLKAWATETGDAGMSMRSKWTVSTLEKLSDLNLENTCREIIADAELALTRDPEMGITATESLQLKSLLGAFVEKKPVPRNTTARRSSSTATLAQLMTSAGQVLRLQLDKAAVKYKATEPEFYREYKENRKVMDVGVRRDDDHAS</sequence>
<dbReference type="RefSeq" id="WP_131447009.1">
    <property type="nucleotide sequence ID" value="NZ_SJZI01000004.1"/>
</dbReference>
<evidence type="ECO:0000313" key="2">
    <source>
        <dbReference type="Proteomes" id="UP000295334"/>
    </source>
</evidence>
<dbReference type="EMBL" id="SJZI01000004">
    <property type="protein sequence ID" value="TCJ18632.1"/>
    <property type="molecule type" value="Genomic_DNA"/>
</dbReference>
<name>A0A4V2NWU0_9BACT</name>
<comment type="caution">
    <text evidence="1">The sequence shown here is derived from an EMBL/GenBank/DDBJ whole genome shotgun (WGS) entry which is preliminary data.</text>
</comment>
<proteinExistence type="predicted"/>
<dbReference type="Proteomes" id="UP000295334">
    <property type="component" value="Unassembled WGS sequence"/>
</dbReference>
<gene>
    <name evidence="1" type="ORF">EPD60_03790</name>
</gene>
<protein>
    <submittedName>
        <fullName evidence="1">Uncharacterized protein</fullName>
    </submittedName>
</protein>
<keyword evidence="2" id="KW-1185">Reference proteome</keyword>
<dbReference type="AlphaFoldDB" id="A0A4V2NWU0"/>